<feature type="compositionally biased region" description="Polar residues" evidence="1">
    <location>
        <begin position="106"/>
        <end position="117"/>
    </location>
</feature>
<dbReference type="EMBL" id="ALWX01000074">
    <property type="protein sequence ID" value="EKA60154.1"/>
    <property type="molecule type" value="Genomic_DNA"/>
</dbReference>
<proteinExistence type="predicted"/>
<dbReference type="AlphaFoldDB" id="K1DUS2"/>
<sequence>MQILIIAGLLLALAVLAYLASRAGRAAAFVALAILLPYLLVGAYAYGQVQRLANAIEDVFGEETVEVPEETYPEDYVPLEPNPDATGADLNDDGIPDDAYEGQVCMSESSGEVNSAP</sequence>
<comment type="caution">
    <text evidence="3">The sequence shown here is derived from an EMBL/GenBank/DDBJ whole genome shotgun (WGS) entry which is preliminary data.</text>
</comment>
<evidence type="ECO:0000313" key="4">
    <source>
        <dbReference type="EMBL" id="RWU85499.1"/>
    </source>
</evidence>
<name>K1DUS2_9MICO</name>
<accession>K1DUS2</accession>
<dbReference type="EMBL" id="PIPF01000001">
    <property type="protein sequence ID" value="RWU85499.1"/>
    <property type="molecule type" value="Genomic_DNA"/>
</dbReference>
<feature type="region of interest" description="Disordered" evidence="1">
    <location>
        <begin position="71"/>
        <end position="117"/>
    </location>
</feature>
<evidence type="ECO:0000313" key="3">
    <source>
        <dbReference type="EMBL" id="EKA60154.1"/>
    </source>
</evidence>
<keyword evidence="6" id="KW-1185">Reference proteome</keyword>
<organism evidence="3 5">
    <name type="scientific">Janibacter hoylei PVAS-1</name>
    <dbReference type="NCBI Taxonomy" id="1210046"/>
    <lineage>
        <taxon>Bacteria</taxon>
        <taxon>Bacillati</taxon>
        <taxon>Actinomycetota</taxon>
        <taxon>Actinomycetes</taxon>
        <taxon>Micrococcales</taxon>
        <taxon>Intrasporangiaceae</taxon>
        <taxon>Janibacter</taxon>
    </lineage>
</organism>
<evidence type="ECO:0000313" key="5">
    <source>
        <dbReference type="Proteomes" id="UP000004474"/>
    </source>
</evidence>
<protein>
    <submittedName>
        <fullName evidence="3">Uncharacterized protein</fullName>
    </submittedName>
</protein>
<keyword evidence="2" id="KW-1133">Transmembrane helix</keyword>
<feature type="transmembrane region" description="Helical" evidence="2">
    <location>
        <begin position="27"/>
        <end position="46"/>
    </location>
</feature>
<gene>
    <name evidence="3" type="ORF">B277_14304</name>
    <name evidence="4" type="ORF">CWN80_00440</name>
</gene>
<dbReference type="Proteomes" id="UP000004474">
    <property type="component" value="Unassembled WGS sequence"/>
</dbReference>
<reference evidence="4" key="3">
    <citation type="submission" date="2017-11" db="EMBL/GenBank/DDBJ databases">
        <authorList>
            <person name="Seuylemezian A."/>
            <person name="Cooper K."/>
            <person name="Vaishampayan P."/>
        </authorList>
    </citation>
    <scope>NUCLEOTIDE SEQUENCE</scope>
    <source>
        <strain evidence="4">PVAS-1</strain>
    </source>
</reference>
<reference evidence="4 6" key="1">
    <citation type="journal article" date="2009" name="Int. J. Syst. Evol. Microbiol.">
        <title>Janibacter hoylei sp. nov., Bacillus isronensis sp. nov. and Bacillus aryabhattai sp. nov., isolated from cryotubes used for collecting air from the upper atmosphere.</title>
        <authorList>
            <person name="Shivaji S."/>
            <person name="Chaturvedi P."/>
            <person name="Begum Z."/>
            <person name="Pindi P.K."/>
            <person name="Manorama R."/>
            <person name="Padmanaban D.A."/>
            <person name="Shouche Y.S."/>
            <person name="Pawar S."/>
            <person name="Vaishampayan P."/>
            <person name="Dutt C.B."/>
            <person name="Datta G.N."/>
            <person name="Manchanda R.K."/>
            <person name="Rao U.R."/>
            <person name="Bhargava P.M."/>
            <person name="Narlikar J.V."/>
        </authorList>
    </citation>
    <scope>NUCLEOTIDE SEQUENCE [LARGE SCALE GENOMIC DNA]</scope>
    <source>
        <strain evidence="4 6">PVAS-1</strain>
    </source>
</reference>
<evidence type="ECO:0000313" key="6">
    <source>
        <dbReference type="Proteomes" id="UP000288711"/>
    </source>
</evidence>
<keyword evidence="2" id="KW-0472">Membrane</keyword>
<keyword evidence="2" id="KW-0812">Transmembrane</keyword>
<evidence type="ECO:0000256" key="1">
    <source>
        <dbReference type="SAM" id="MobiDB-lite"/>
    </source>
</evidence>
<dbReference type="RefSeq" id="WP_007929261.1">
    <property type="nucleotide sequence ID" value="NZ_ALWX01000074.1"/>
</dbReference>
<reference evidence="3 5" key="2">
    <citation type="journal article" date="2012" name="J. Bacteriol.">
        <title>Genome Sequence of Janibacter hoylei MTCC8307, Isolated from the Stratospheric Air.</title>
        <authorList>
            <person name="Pawar S.P."/>
            <person name="Dhotre D.P."/>
            <person name="Shetty S.A."/>
            <person name="Chowdhury S.P."/>
            <person name="Chaudhari B.L."/>
            <person name="Shouche Y.S."/>
        </authorList>
    </citation>
    <scope>NUCLEOTIDE SEQUENCE [LARGE SCALE GENOMIC DNA]</scope>
    <source>
        <strain evidence="3 5">PVAS-1</strain>
    </source>
</reference>
<dbReference type="Proteomes" id="UP000288711">
    <property type="component" value="Unassembled WGS sequence"/>
</dbReference>
<feature type="compositionally biased region" description="Acidic residues" evidence="1">
    <location>
        <begin position="90"/>
        <end position="100"/>
    </location>
</feature>
<evidence type="ECO:0000256" key="2">
    <source>
        <dbReference type="SAM" id="Phobius"/>
    </source>
</evidence>